<dbReference type="Pfam" id="PF02481">
    <property type="entry name" value="DNA_processg_A"/>
    <property type="match status" value="1"/>
</dbReference>
<protein>
    <submittedName>
        <fullName evidence="3">DNA processing protein</fullName>
    </submittedName>
</protein>
<sequence>MSMRLFLLWLLLIPGLGMRGRYHIWQYLMKHPDTPLPLPLAEILQLGGVKRPQWDKIRTSLNDESTWQQCLHTPFVTLADAAYPTLLRQIDLPPVVLFFQGDLTLANTYTIGIVGSRQPSLYGTQILRDWIPGIAQAGLTTVSGLAAGVDGMVHAQTLLHHGKTIAVIGNGLQRIYPSSHQQLQPQVGQHGLILSEYLPMDGPQRWHFPERNRIIAGLSRQVLIIEARERSGSLITGMLALDANREVLAVPGRINDENSAGCNALIVAGAQPVTSVADVLTNYLNSYWLL</sequence>
<dbReference type="PANTHER" id="PTHR43022">
    <property type="entry name" value="PROTEIN SMF"/>
    <property type="match status" value="1"/>
</dbReference>
<accession>A0A288QWU9</accession>
<dbReference type="InterPro" id="IPR003488">
    <property type="entry name" value="DprA"/>
</dbReference>
<proteinExistence type="inferred from homology"/>
<dbReference type="PANTHER" id="PTHR43022:SF1">
    <property type="entry name" value="PROTEIN SMF"/>
    <property type="match status" value="1"/>
</dbReference>
<dbReference type="Gene3D" id="3.40.50.450">
    <property type="match status" value="1"/>
</dbReference>
<evidence type="ECO:0000313" key="3">
    <source>
        <dbReference type="EMBL" id="RDL11875.1"/>
    </source>
</evidence>
<evidence type="ECO:0000259" key="2">
    <source>
        <dbReference type="Pfam" id="PF02481"/>
    </source>
</evidence>
<dbReference type="SUPFAM" id="SSF102405">
    <property type="entry name" value="MCP/YpsA-like"/>
    <property type="match status" value="1"/>
</dbReference>
<feature type="domain" description="Smf/DprA SLOG" evidence="2">
    <location>
        <begin position="75"/>
        <end position="282"/>
    </location>
</feature>
<dbReference type="GeneID" id="94545869"/>
<dbReference type="NCBIfam" id="TIGR00732">
    <property type="entry name" value="dprA"/>
    <property type="match status" value="1"/>
</dbReference>
<dbReference type="InterPro" id="IPR057666">
    <property type="entry name" value="DrpA_SLOG"/>
</dbReference>
<dbReference type="KEGG" id="wso:WSWS_00664"/>
<comment type="caution">
    <text evidence="3">The sequence shown here is derived from an EMBL/GenBank/DDBJ whole genome shotgun (WGS) entry which is preliminary data.</text>
</comment>
<keyword evidence="4" id="KW-1185">Reference proteome</keyword>
<comment type="similarity">
    <text evidence="1">Belongs to the DprA/Smf family.</text>
</comment>
<name>A0A288QWU9_9LACO</name>
<evidence type="ECO:0000256" key="1">
    <source>
        <dbReference type="ARBA" id="ARBA00006525"/>
    </source>
</evidence>
<dbReference type="Proteomes" id="UP000254912">
    <property type="component" value="Unassembled WGS sequence"/>
</dbReference>
<dbReference type="GO" id="GO:0009294">
    <property type="term" value="P:DNA-mediated transformation"/>
    <property type="evidence" value="ECO:0007669"/>
    <property type="project" value="InterPro"/>
</dbReference>
<gene>
    <name evidence="3" type="ORF">DFP99_0294</name>
</gene>
<dbReference type="RefSeq" id="WP_070229944.1">
    <property type="nucleotide sequence ID" value="NZ_BJYO01000002.1"/>
</dbReference>
<dbReference type="EMBL" id="QRAS01000001">
    <property type="protein sequence ID" value="RDL11875.1"/>
    <property type="molecule type" value="Genomic_DNA"/>
</dbReference>
<evidence type="ECO:0000313" key="4">
    <source>
        <dbReference type="Proteomes" id="UP000254912"/>
    </source>
</evidence>
<dbReference type="AlphaFoldDB" id="A0A288QWU9"/>
<reference evidence="3 4" key="1">
    <citation type="submission" date="2018-07" db="EMBL/GenBank/DDBJ databases">
        <title>Genomic Encyclopedia of Type Strains, Phase III (KMG-III): the genomes of soil and plant-associated and newly described type strains.</title>
        <authorList>
            <person name="Whitman W."/>
        </authorList>
    </citation>
    <scope>NUCLEOTIDE SEQUENCE [LARGE SCALE GENOMIC DNA]</scope>
    <source>
        <strain evidence="3 4">CECT 7031</strain>
    </source>
</reference>
<organism evidence="3 4">
    <name type="scientific">Weissella soli</name>
    <dbReference type="NCBI Taxonomy" id="155866"/>
    <lineage>
        <taxon>Bacteria</taxon>
        <taxon>Bacillati</taxon>
        <taxon>Bacillota</taxon>
        <taxon>Bacilli</taxon>
        <taxon>Lactobacillales</taxon>
        <taxon>Lactobacillaceae</taxon>
        <taxon>Weissella</taxon>
    </lineage>
</organism>